<reference evidence="3" key="1">
    <citation type="submission" date="2014-03" db="EMBL/GenBank/DDBJ databases">
        <title>The sialotranscriptome of Amblyomma triste, Amblyomma parvum and Amblyomma cajennense ticks, uncovered by 454-based RNA-seq.</title>
        <authorList>
            <person name="Garcia G.R."/>
            <person name="Gardinassi L.G."/>
            <person name="Ribeiro J.M."/>
            <person name="Anatrielo E."/>
            <person name="Ferreira B.R."/>
            <person name="Moreira H.N."/>
            <person name="Mafra C."/>
            <person name="Olegario M.M."/>
            <person name="Szabo P.J."/>
            <person name="Miranda-Santos I.K."/>
            <person name="Maruyama S.R."/>
        </authorList>
    </citation>
    <scope>NUCLEOTIDE SEQUENCE</scope>
    <source>
        <strain evidence="3">Araguapaz</strain>
        <tissue evidence="3">Salivary glands</tissue>
    </source>
</reference>
<protein>
    <submittedName>
        <fullName evidence="3">Putative secreted protein</fullName>
    </submittedName>
</protein>
<sequence>MCTYPCVSVYIFLLTSSPLSNGCQESALRVYFAMCLYLQSVVLVTTSLIFDPLLISKYCDNFFPCLETSTYTCCMHVKECFFSCCFLLLAAA</sequence>
<keyword evidence="2" id="KW-0732">Signal</keyword>
<organism evidence="3">
    <name type="scientific">Amblyomma parvum</name>
    <name type="common">South American tick</name>
    <dbReference type="NCBI Taxonomy" id="251391"/>
    <lineage>
        <taxon>Eukaryota</taxon>
        <taxon>Metazoa</taxon>
        <taxon>Ecdysozoa</taxon>
        <taxon>Arthropoda</taxon>
        <taxon>Chelicerata</taxon>
        <taxon>Arachnida</taxon>
        <taxon>Acari</taxon>
        <taxon>Parasitiformes</taxon>
        <taxon>Ixodida</taxon>
        <taxon>Ixodoidea</taxon>
        <taxon>Ixodidae</taxon>
        <taxon>Amblyomminae</taxon>
        <taxon>Amblyomma</taxon>
    </lineage>
</organism>
<dbReference type="EMBL" id="GBBL01000213">
    <property type="protein sequence ID" value="JAC27107.1"/>
    <property type="molecule type" value="mRNA"/>
</dbReference>
<evidence type="ECO:0000256" key="1">
    <source>
        <dbReference type="SAM" id="Phobius"/>
    </source>
</evidence>
<evidence type="ECO:0000256" key="2">
    <source>
        <dbReference type="SAM" id="SignalP"/>
    </source>
</evidence>
<dbReference type="AlphaFoldDB" id="A0A023G003"/>
<feature type="chain" id="PRO_5001517841" evidence="2">
    <location>
        <begin position="23"/>
        <end position="92"/>
    </location>
</feature>
<evidence type="ECO:0000313" key="3">
    <source>
        <dbReference type="EMBL" id="JAC27107.1"/>
    </source>
</evidence>
<keyword evidence="1" id="KW-0472">Membrane</keyword>
<name>A0A023G003_AMBPA</name>
<feature type="transmembrane region" description="Helical" evidence="1">
    <location>
        <begin position="30"/>
        <end position="50"/>
    </location>
</feature>
<keyword evidence="1" id="KW-0812">Transmembrane</keyword>
<accession>A0A023G003</accession>
<proteinExistence type="evidence at transcript level"/>
<feature type="signal peptide" evidence="2">
    <location>
        <begin position="1"/>
        <end position="22"/>
    </location>
</feature>
<keyword evidence="1" id="KW-1133">Transmembrane helix</keyword>